<feature type="region of interest" description="Disordered" evidence="1">
    <location>
        <begin position="48"/>
        <end position="69"/>
    </location>
</feature>
<feature type="compositionally biased region" description="Basic and acidic residues" evidence="1">
    <location>
        <begin position="264"/>
        <end position="278"/>
    </location>
</feature>
<feature type="compositionally biased region" description="Basic and acidic residues" evidence="1">
    <location>
        <begin position="306"/>
        <end position="318"/>
    </location>
</feature>
<keyword evidence="3" id="KW-1185">Reference proteome</keyword>
<evidence type="ECO:0000313" key="2">
    <source>
        <dbReference type="EMBL" id="KAF2792413.1"/>
    </source>
</evidence>
<reference evidence="2" key="1">
    <citation type="journal article" date="2020" name="Stud. Mycol.">
        <title>101 Dothideomycetes genomes: a test case for predicting lifestyles and emergence of pathogens.</title>
        <authorList>
            <person name="Haridas S."/>
            <person name="Albert R."/>
            <person name="Binder M."/>
            <person name="Bloem J."/>
            <person name="Labutti K."/>
            <person name="Salamov A."/>
            <person name="Andreopoulos B."/>
            <person name="Baker S."/>
            <person name="Barry K."/>
            <person name="Bills G."/>
            <person name="Bluhm B."/>
            <person name="Cannon C."/>
            <person name="Castanera R."/>
            <person name="Culley D."/>
            <person name="Daum C."/>
            <person name="Ezra D."/>
            <person name="Gonzalez J."/>
            <person name="Henrissat B."/>
            <person name="Kuo A."/>
            <person name="Liang C."/>
            <person name="Lipzen A."/>
            <person name="Lutzoni F."/>
            <person name="Magnuson J."/>
            <person name="Mondo S."/>
            <person name="Nolan M."/>
            <person name="Ohm R."/>
            <person name="Pangilinan J."/>
            <person name="Park H.-J."/>
            <person name="Ramirez L."/>
            <person name="Alfaro M."/>
            <person name="Sun H."/>
            <person name="Tritt A."/>
            <person name="Yoshinaga Y."/>
            <person name="Zwiers L.-H."/>
            <person name="Turgeon B."/>
            <person name="Goodwin S."/>
            <person name="Spatafora J."/>
            <person name="Crous P."/>
            <person name="Grigoriev I."/>
        </authorList>
    </citation>
    <scope>NUCLEOTIDE SEQUENCE</scope>
    <source>
        <strain evidence="2">CBS 109.77</strain>
    </source>
</reference>
<evidence type="ECO:0000256" key="1">
    <source>
        <dbReference type="SAM" id="MobiDB-lite"/>
    </source>
</evidence>
<feature type="compositionally biased region" description="Polar residues" evidence="1">
    <location>
        <begin position="320"/>
        <end position="333"/>
    </location>
</feature>
<dbReference type="Proteomes" id="UP000799757">
    <property type="component" value="Unassembled WGS sequence"/>
</dbReference>
<name>A0A6A6X8K0_9PLEO</name>
<gene>
    <name evidence="2" type="ORF">K505DRAFT_362940</name>
</gene>
<proteinExistence type="predicted"/>
<organism evidence="2 3">
    <name type="scientific">Melanomma pulvis-pyrius CBS 109.77</name>
    <dbReference type="NCBI Taxonomy" id="1314802"/>
    <lineage>
        <taxon>Eukaryota</taxon>
        <taxon>Fungi</taxon>
        <taxon>Dikarya</taxon>
        <taxon>Ascomycota</taxon>
        <taxon>Pezizomycotina</taxon>
        <taxon>Dothideomycetes</taxon>
        <taxon>Pleosporomycetidae</taxon>
        <taxon>Pleosporales</taxon>
        <taxon>Melanommataceae</taxon>
        <taxon>Melanomma</taxon>
    </lineage>
</organism>
<feature type="region of interest" description="Disordered" evidence="1">
    <location>
        <begin position="264"/>
        <end position="333"/>
    </location>
</feature>
<sequence>MSLVTLINAPTTTLYQNVKRKAHPLNHIPIPRIPKIVLGSIRPASSRHQDDCWAQEGNDTRKSLPGPSPLRNEIRALFEGSLNRKPASEMPFATMNNLDSRRASLIHYIKHVERRFASEIQILDLRFAEQRKRDELNMSNDPLKVAVTTAEQRIQRLDKQVRLLPRVHVRGITRGLATQYLSRQTSTTQLKGSFRELKMALGRVSIEQSNMRARLLKPEKKVAEFMQQKPDSPVHPDSAVLKSEELCYPNDRTTAYPLKRRYDDAPEQKSAKHARADSPYDGSLLEFRNSDKSDTETVQDNSVRNRLLEDKTSRREQPLIKSTNQRVPYQEYT</sequence>
<accession>A0A6A6X8K0</accession>
<evidence type="ECO:0000313" key="3">
    <source>
        <dbReference type="Proteomes" id="UP000799757"/>
    </source>
</evidence>
<dbReference type="AlphaFoldDB" id="A0A6A6X8K0"/>
<protein>
    <submittedName>
        <fullName evidence="2">Uncharacterized protein</fullName>
    </submittedName>
</protein>
<dbReference type="EMBL" id="MU001971">
    <property type="protein sequence ID" value="KAF2792413.1"/>
    <property type="molecule type" value="Genomic_DNA"/>
</dbReference>